<feature type="signal peptide" evidence="2">
    <location>
        <begin position="1"/>
        <end position="26"/>
    </location>
</feature>
<dbReference type="EMBL" id="UGGQ01000006">
    <property type="protein sequence ID" value="STO16078.1"/>
    <property type="molecule type" value="Genomic_DNA"/>
</dbReference>
<evidence type="ECO:0000256" key="2">
    <source>
        <dbReference type="SAM" id="SignalP"/>
    </source>
</evidence>
<feature type="region of interest" description="Disordered" evidence="1">
    <location>
        <begin position="29"/>
        <end position="60"/>
    </location>
</feature>
<dbReference type="GeneID" id="61167116"/>
<reference evidence="3 4" key="1">
    <citation type="submission" date="2018-06" db="EMBL/GenBank/DDBJ databases">
        <authorList>
            <consortium name="Pathogen Informatics"/>
            <person name="Doyle S."/>
        </authorList>
    </citation>
    <scope>NUCLEOTIDE SEQUENCE [LARGE SCALE GENOMIC DNA]</scope>
    <source>
        <strain evidence="3 4">NCTC11819</strain>
    </source>
</reference>
<proteinExistence type="predicted"/>
<evidence type="ECO:0000313" key="3">
    <source>
        <dbReference type="EMBL" id="STO16078.1"/>
    </source>
</evidence>
<organism evidence="3 4">
    <name type="scientific">Mobiluncus mulieris</name>
    <dbReference type="NCBI Taxonomy" id="2052"/>
    <lineage>
        <taxon>Bacteria</taxon>
        <taxon>Bacillati</taxon>
        <taxon>Actinomycetota</taxon>
        <taxon>Actinomycetes</taxon>
        <taxon>Actinomycetales</taxon>
        <taxon>Actinomycetaceae</taxon>
        <taxon>Mobiluncus</taxon>
    </lineage>
</organism>
<dbReference type="RefSeq" id="WP_004013251.1">
    <property type="nucleotide sequence ID" value="NZ_JACHMA010000001.1"/>
</dbReference>
<comment type="caution">
    <text evidence="3">The sequence shown here is derived from an EMBL/GenBank/DDBJ whole genome shotgun (WGS) entry which is preliminary data.</text>
</comment>
<name>A0A2X1RIE8_9ACTO</name>
<evidence type="ECO:0000256" key="1">
    <source>
        <dbReference type="SAM" id="MobiDB-lite"/>
    </source>
</evidence>
<dbReference type="Proteomes" id="UP000255284">
    <property type="component" value="Unassembled WGS sequence"/>
</dbReference>
<gene>
    <name evidence="3" type="ORF">NCTC11819_00623</name>
</gene>
<evidence type="ECO:0008006" key="5">
    <source>
        <dbReference type="Google" id="ProtNLM"/>
    </source>
</evidence>
<feature type="compositionally biased region" description="Polar residues" evidence="1">
    <location>
        <begin position="29"/>
        <end position="50"/>
    </location>
</feature>
<sequence>MRKQVGLACAYAVVATLVISSAGVVAYGDSNQDSSSQQPKSYSIAGTRQDNVPPPPAPDASATELYRYYVDELEEMAKMSPQFNNLPQAAELREARSVMDSKATLTETEAQAELDRLKPQMLREWREMIAENKARDAKIRASLTNQPCDPDINGIQNCPWEGELFFDDNPSMLSLIGYHNGLTRTKILESTRVSNPGVITTAISDFQEQQRDWWCGPASTRNLVHGFTKGSWNIPQSGLASKWGITHGGSTYLYQVIDYLNEVQFNGYGHWTYKTPSSVSDLISTIHTAINQHWGKAVILDGVPTRKLSYWRGSSGSRGHYDVGIGVNYNNNKILVGEVYGKQNVDNPEGPFHWEPAGNVYKMVTSNPGYVVYSTK</sequence>
<protein>
    <recommendedName>
        <fullName evidence="5">Peptidase C39-like domain-containing protein</fullName>
    </recommendedName>
</protein>
<keyword evidence="2" id="KW-0732">Signal</keyword>
<evidence type="ECO:0000313" key="4">
    <source>
        <dbReference type="Proteomes" id="UP000255284"/>
    </source>
</evidence>
<dbReference type="AlphaFoldDB" id="A0A2X1RIE8"/>
<dbReference type="OrthoDB" id="1655016at2"/>
<feature type="chain" id="PRO_5044386884" description="Peptidase C39-like domain-containing protein" evidence="2">
    <location>
        <begin position="27"/>
        <end position="376"/>
    </location>
</feature>
<accession>A0A2X1RIE8</accession>